<organism evidence="11 12">
    <name type="scientific">Hydra vulgaris</name>
    <name type="common">Hydra</name>
    <name type="synonym">Hydra attenuata</name>
    <dbReference type="NCBI Taxonomy" id="6087"/>
    <lineage>
        <taxon>Eukaryota</taxon>
        <taxon>Metazoa</taxon>
        <taxon>Cnidaria</taxon>
        <taxon>Hydrozoa</taxon>
        <taxon>Hydroidolina</taxon>
        <taxon>Anthoathecata</taxon>
        <taxon>Aplanulata</taxon>
        <taxon>Hydridae</taxon>
        <taxon>Hydra</taxon>
    </lineage>
</organism>
<evidence type="ECO:0000259" key="10">
    <source>
        <dbReference type="SMART" id="SM01280"/>
    </source>
</evidence>
<name>A0ABM4DGP5_HYDVU</name>
<evidence type="ECO:0000313" key="11">
    <source>
        <dbReference type="Proteomes" id="UP001652625"/>
    </source>
</evidence>
<dbReference type="GeneID" id="100198448"/>
<keyword evidence="7" id="KW-0862">Zinc</keyword>
<proteinExistence type="inferred from homology"/>
<comment type="subcellular location">
    <subcellularLocation>
        <location evidence="1">Nucleus</location>
    </subcellularLocation>
</comment>
<feature type="compositionally biased region" description="Acidic residues" evidence="9">
    <location>
        <begin position="1"/>
        <end position="19"/>
    </location>
</feature>
<dbReference type="InterPro" id="IPR056791">
    <property type="entry name" value="Znf_Mcm10_C"/>
</dbReference>
<dbReference type="RefSeq" id="XP_065673633.1">
    <property type="nucleotide sequence ID" value="XM_065817561.1"/>
</dbReference>
<evidence type="ECO:0000256" key="6">
    <source>
        <dbReference type="ARBA" id="ARBA00022771"/>
    </source>
</evidence>
<evidence type="ECO:0000256" key="4">
    <source>
        <dbReference type="ARBA" id="ARBA00022705"/>
    </source>
</evidence>
<evidence type="ECO:0000313" key="13">
    <source>
        <dbReference type="RefSeq" id="XP_065673633.1"/>
    </source>
</evidence>
<dbReference type="PANTHER" id="PTHR13454">
    <property type="entry name" value="PROTEIN MCM10 HOMOLOG"/>
    <property type="match status" value="1"/>
</dbReference>
<dbReference type="InterPro" id="IPR015408">
    <property type="entry name" value="Znf_Mcm10/DnaG"/>
</dbReference>
<evidence type="ECO:0000256" key="9">
    <source>
        <dbReference type="SAM" id="MobiDB-lite"/>
    </source>
</evidence>
<dbReference type="Pfam" id="PF24863">
    <property type="entry name" value="zf-CCCH_Mcm10"/>
    <property type="match status" value="1"/>
</dbReference>
<dbReference type="SMART" id="SM01280">
    <property type="entry name" value="Mcm10"/>
    <property type="match status" value="1"/>
</dbReference>
<evidence type="ECO:0000313" key="12">
    <source>
        <dbReference type="RefSeq" id="XP_065673632.1"/>
    </source>
</evidence>
<evidence type="ECO:0000256" key="2">
    <source>
        <dbReference type="ARBA" id="ARBA00009679"/>
    </source>
</evidence>
<dbReference type="InterPro" id="IPR012340">
    <property type="entry name" value="NA-bd_OB-fold"/>
</dbReference>
<dbReference type="Pfam" id="PF22379">
    <property type="entry name" value="OB_MCM10"/>
    <property type="match status" value="1"/>
</dbReference>
<reference evidence="12 13" key="1">
    <citation type="submission" date="2025-05" db="UniProtKB">
        <authorList>
            <consortium name="RefSeq"/>
        </authorList>
    </citation>
    <scope>IDENTIFICATION</scope>
</reference>
<protein>
    <recommendedName>
        <fullName evidence="3">Protein MCM10 homolog</fullName>
    </recommendedName>
</protein>
<feature type="region of interest" description="Disordered" evidence="9">
    <location>
        <begin position="1"/>
        <end position="65"/>
    </location>
</feature>
<keyword evidence="5" id="KW-0479">Metal-binding</keyword>
<dbReference type="Pfam" id="PF09329">
    <property type="entry name" value="zf-primase"/>
    <property type="match status" value="1"/>
</dbReference>
<dbReference type="RefSeq" id="XP_065673632.1">
    <property type="nucleotide sequence ID" value="XM_065817560.1"/>
</dbReference>
<comment type="similarity">
    <text evidence="2">Belongs to the MCM10 family.</text>
</comment>
<dbReference type="InterPro" id="IPR055065">
    <property type="entry name" value="OB_MCM10"/>
</dbReference>
<keyword evidence="11" id="KW-1185">Reference proteome</keyword>
<evidence type="ECO:0000256" key="7">
    <source>
        <dbReference type="ARBA" id="ARBA00022833"/>
    </source>
</evidence>
<feature type="domain" description="Replication factor Mcm10 C-terminal" evidence="10">
    <location>
        <begin position="474"/>
        <end position="848"/>
    </location>
</feature>
<dbReference type="Pfam" id="PF09332">
    <property type="entry name" value="Mcm10"/>
    <property type="match status" value="1"/>
</dbReference>
<keyword evidence="6" id="KW-0863">Zinc-finger</keyword>
<accession>A0ABM4DGP5</accession>
<sequence>MDILDSSDDDILNTFIDEEDTKKISPPEEQNEDSADEILTALMEKENTMSPPKKKKKRLISNVESPDMETEARIAELQAQIDLLKKNKLSSHKKEKIELCSHNKTKNDCFFCSQKPSEINHVDTSNNGVSLNKISTFTLEPETNKESLLDNPETLKLKKPRVAHNLSEKFVDVKDVKFGSKKSSIITEKKNGVIDNLCYSGIVISKPKLSSAVIEQRMAGKKIIKCSNIQATMKNGDIEGDWVTVGVIVHKTASKQSANGKNFSVWRLSDLGVGTENKTVGLFLFGEVYKEHWKTQVGTVIALLNPSIMKQEKGQEVSISLDNPKKLMEIGIAKDLGTCKGIRKSDGKQCVMHVNRQYGDYCEYHVQRALNKAKAGRMELQSGALGPHHVTGERLNAVKKEISNGVYHYGGSTLSLKDFKEKKVKLAVNKPNTGGLRSALGNELSAQAGSDLKAFKLNREKILEGGSKELNELLVAPTLGSRNLIQHLHGNQTKEKEIKEPTKSSSSVLEFLRNNKSAITASEKQPCVKRKLTDVDFFNDEAKPIKQTEGKLLKQKSILEQKPTLSKNVKDKNIEFSDNEEDYLSYNKYTGEQDNNITSSFKMLTENTVVDLKTKKNIKSSFSYDKAKLKALATIKMKGPLVLDDPNNVVVGKNKGLKSLIKIQEKVGNSLKNDISEPNKVIVEKKKGLLDGVLGHVDLNSKEGKKLLEMKSRNVGALKLAENEREEKYFDSLVKKEQMEERLMNVYEIKVSAVACRICEYVCETQSKFCYEQNHSIAKLASVIKRFFQCKSCGLRCAVYNKTVPTKPCSKCNETSYKKVSMSRERKGPKIGGETLEIRGREEKFLNSMF</sequence>
<evidence type="ECO:0000256" key="3">
    <source>
        <dbReference type="ARBA" id="ARBA00017770"/>
    </source>
</evidence>
<dbReference type="Proteomes" id="UP001652625">
    <property type="component" value="Chromosome 14"/>
</dbReference>
<gene>
    <name evidence="12 13" type="primary">LOC100198448</name>
</gene>
<dbReference type="Gene3D" id="2.40.50.140">
    <property type="entry name" value="Nucleic acid-binding proteins"/>
    <property type="match status" value="1"/>
</dbReference>
<evidence type="ECO:0000256" key="8">
    <source>
        <dbReference type="ARBA" id="ARBA00023242"/>
    </source>
</evidence>
<dbReference type="InterPro" id="IPR040184">
    <property type="entry name" value="Mcm10"/>
</dbReference>
<keyword evidence="8" id="KW-0539">Nucleus</keyword>
<evidence type="ECO:0000256" key="1">
    <source>
        <dbReference type="ARBA" id="ARBA00004123"/>
    </source>
</evidence>
<dbReference type="PANTHER" id="PTHR13454:SF11">
    <property type="entry name" value="PROTEIN MCM10 HOMOLOG"/>
    <property type="match status" value="1"/>
</dbReference>
<evidence type="ECO:0000256" key="5">
    <source>
        <dbReference type="ARBA" id="ARBA00022723"/>
    </source>
</evidence>
<keyword evidence="4" id="KW-0235">DNA replication</keyword>
<dbReference type="InterPro" id="IPR015411">
    <property type="entry name" value="Rep_factor_Mcm10_C"/>
</dbReference>